<dbReference type="PANTHER" id="PTHR10963:SF55">
    <property type="entry name" value="GLYCOSIDE HYDROLASE FAMILY 16 PROTEIN"/>
    <property type="match status" value="1"/>
</dbReference>
<evidence type="ECO:0000259" key="2">
    <source>
        <dbReference type="PROSITE" id="PS51762"/>
    </source>
</evidence>
<accession>A0ABN1ITA9</accession>
<dbReference type="CDD" id="cd08023">
    <property type="entry name" value="GH16_laminarinase_like"/>
    <property type="match status" value="1"/>
</dbReference>
<reference evidence="3 4" key="1">
    <citation type="journal article" date="2019" name="Int. J. Syst. Evol. Microbiol.">
        <title>The Global Catalogue of Microorganisms (GCM) 10K type strain sequencing project: providing services to taxonomists for standard genome sequencing and annotation.</title>
        <authorList>
            <consortium name="The Broad Institute Genomics Platform"/>
            <consortium name="The Broad Institute Genome Sequencing Center for Infectious Disease"/>
            <person name="Wu L."/>
            <person name="Ma J."/>
        </authorList>
    </citation>
    <scope>NUCLEOTIDE SEQUENCE [LARGE SCALE GENOMIC DNA]</scope>
    <source>
        <strain evidence="3 4">JCM 1405</strain>
    </source>
</reference>
<gene>
    <name evidence="3" type="ORF">GCM10008905_10750</name>
</gene>
<proteinExistence type="inferred from homology"/>
<dbReference type="InterPro" id="IPR050546">
    <property type="entry name" value="Glycosyl_Hydrlase_16"/>
</dbReference>
<dbReference type="PROSITE" id="PS51762">
    <property type="entry name" value="GH16_2"/>
    <property type="match status" value="1"/>
</dbReference>
<dbReference type="RefSeq" id="WP_343767480.1">
    <property type="nucleotide sequence ID" value="NZ_BAAACF010000001.1"/>
</dbReference>
<evidence type="ECO:0000256" key="1">
    <source>
        <dbReference type="ARBA" id="ARBA00006865"/>
    </source>
</evidence>
<evidence type="ECO:0000313" key="4">
    <source>
        <dbReference type="Proteomes" id="UP001500339"/>
    </source>
</evidence>
<organism evidence="3 4">
    <name type="scientific">Clostridium malenominatum</name>
    <dbReference type="NCBI Taxonomy" id="1539"/>
    <lineage>
        <taxon>Bacteria</taxon>
        <taxon>Bacillati</taxon>
        <taxon>Bacillota</taxon>
        <taxon>Clostridia</taxon>
        <taxon>Eubacteriales</taxon>
        <taxon>Clostridiaceae</taxon>
        <taxon>Clostridium</taxon>
    </lineage>
</organism>
<dbReference type="PANTHER" id="PTHR10963">
    <property type="entry name" value="GLYCOSYL HYDROLASE-RELATED"/>
    <property type="match status" value="1"/>
</dbReference>
<dbReference type="EMBL" id="BAAACF010000001">
    <property type="protein sequence ID" value="GAA0720943.1"/>
    <property type="molecule type" value="Genomic_DNA"/>
</dbReference>
<keyword evidence="4" id="KW-1185">Reference proteome</keyword>
<comment type="caution">
    <text evidence="3">The sequence shown here is derived from an EMBL/GenBank/DDBJ whole genome shotgun (WGS) entry which is preliminary data.</text>
</comment>
<comment type="similarity">
    <text evidence="1">Belongs to the glycosyl hydrolase 16 family.</text>
</comment>
<dbReference type="InterPro" id="IPR000757">
    <property type="entry name" value="Beta-glucanase-like"/>
</dbReference>
<protein>
    <recommendedName>
        <fullName evidence="2">GH16 domain-containing protein</fullName>
    </recommendedName>
</protein>
<dbReference type="Pfam" id="PF00722">
    <property type="entry name" value="Glyco_hydro_16"/>
    <property type="match status" value="1"/>
</dbReference>
<dbReference type="SUPFAM" id="SSF49899">
    <property type="entry name" value="Concanavalin A-like lectins/glucanases"/>
    <property type="match status" value="1"/>
</dbReference>
<evidence type="ECO:0000313" key="3">
    <source>
        <dbReference type="EMBL" id="GAA0720943.1"/>
    </source>
</evidence>
<sequence>MKIKIKIFFVLIMAILAWSLNRVIISMDSAEINENEVSEKVNIQNNTENIDKSNVLWTAIERKESYNNELQYYCKENVTINDNEIIIISKKEEKENKSYTSGLVESTYGYLYGYFEFDIWIKEGKGLFPAIWLMPVEDASLPEIDIFEMVGSAPQDFSGVFHYLDDKGIKQKTYFQKKVIKKDTYKVALSWSENELAWYIDGELVHVSKSSPSEYMYIIINQAVGGNWPGSPDDKTLFPSSFIVKASKINPINKKRR</sequence>
<dbReference type="InterPro" id="IPR013320">
    <property type="entry name" value="ConA-like_dom_sf"/>
</dbReference>
<name>A0ABN1ITA9_9CLOT</name>
<feature type="domain" description="GH16" evidence="2">
    <location>
        <begin position="30"/>
        <end position="255"/>
    </location>
</feature>
<dbReference type="Proteomes" id="UP001500339">
    <property type="component" value="Unassembled WGS sequence"/>
</dbReference>
<dbReference type="Gene3D" id="2.60.120.200">
    <property type="match status" value="1"/>
</dbReference>